<proteinExistence type="predicted"/>
<accession>A0A3M0CH02</accession>
<organism evidence="1 2">
    <name type="scientific">Eilatimonas milleporae</name>
    <dbReference type="NCBI Taxonomy" id="911205"/>
    <lineage>
        <taxon>Bacteria</taxon>
        <taxon>Pseudomonadati</taxon>
        <taxon>Pseudomonadota</taxon>
        <taxon>Alphaproteobacteria</taxon>
        <taxon>Kordiimonadales</taxon>
        <taxon>Kordiimonadaceae</taxon>
        <taxon>Eilatimonas</taxon>
    </lineage>
</organism>
<comment type="caution">
    <text evidence="1">The sequence shown here is derived from an EMBL/GenBank/DDBJ whole genome shotgun (WGS) entry which is preliminary data.</text>
</comment>
<dbReference type="GO" id="GO:0016301">
    <property type="term" value="F:kinase activity"/>
    <property type="evidence" value="ECO:0007669"/>
    <property type="project" value="UniProtKB-KW"/>
</dbReference>
<dbReference type="InParanoid" id="A0A3M0CH02"/>
<evidence type="ECO:0000313" key="2">
    <source>
        <dbReference type="Proteomes" id="UP000271227"/>
    </source>
</evidence>
<gene>
    <name evidence="1" type="ORF">BXY39_1551</name>
</gene>
<protein>
    <submittedName>
        <fullName evidence="1">Hpr(Ser) kinase/phosphatase</fullName>
    </submittedName>
</protein>
<dbReference type="SUPFAM" id="SSF53795">
    <property type="entry name" value="PEP carboxykinase-like"/>
    <property type="match status" value="1"/>
</dbReference>
<keyword evidence="1" id="KW-0418">Kinase</keyword>
<dbReference type="InterPro" id="IPR027600">
    <property type="entry name" value="HprK-rel_A"/>
</dbReference>
<sequence>MNLGPFVMALKAPPEPVVDFLFHQYAPVPVSLVPGLSDFHVAIRRPRSMRGFWLRDQLVADPGFALPSLPLPVSMAPLVMEMAMNAAVALKCWRLGILHAGVVEKNGRAVVISAPSGGGKSTLTLALMTQGWRLLSDEFALFRLPDGLLLGYPRPVSLKNESVALAHAWLGESALSNTYHDTPKGSIAYRRVRPEDVTGAGQAVTAAAIVFPQYEQGSDLAAVPVPRSDAFLRLVASSTNYHLLGRTGFEALKRLTGFARAYELSFSDALAAARHIEEDLTATVPVAMDETHG</sequence>
<dbReference type="AlphaFoldDB" id="A0A3M0CH02"/>
<keyword evidence="2" id="KW-1185">Reference proteome</keyword>
<dbReference type="EMBL" id="REFR01000010">
    <property type="protein sequence ID" value="RMB08904.1"/>
    <property type="molecule type" value="Genomic_DNA"/>
</dbReference>
<dbReference type="Gene3D" id="3.40.50.300">
    <property type="entry name" value="P-loop containing nucleotide triphosphate hydrolases"/>
    <property type="match status" value="1"/>
</dbReference>
<name>A0A3M0CH02_9PROT</name>
<reference evidence="1 2" key="1">
    <citation type="submission" date="2018-10" db="EMBL/GenBank/DDBJ databases">
        <title>Genomic Encyclopedia of Archaeal and Bacterial Type Strains, Phase II (KMG-II): from individual species to whole genera.</title>
        <authorList>
            <person name="Goeker M."/>
        </authorList>
    </citation>
    <scope>NUCLEOTIDE SEQUENCE [LARGE SCALE GENOMIC DNA]</scope>
    <source>
        <strain evidence="1 2">DSM 25217</strain>
    </source>
</reference>
<evidence type="ECO:0000313" key="1">
    <source>
        <dbReference type="EMBL" id="RMB08904.1"/>
    </source>
</evidence>
<dbReference type="Proteomes" id="UP000271227">
    <property type="component" value="Unassembled WGS sequence"/>
</dbReference>
<dbReference type="NCBIfam" id="TIGR04352">
    <property type="entry name" value="HprK_rel_A"/>
    <property type="match status" value="1"/>
</dbReference>
<dbReference type="RefSeq" id="WP_170163693.1">
    <property type="nucleotide sequence ID" value="NZ_REFR01000010.1"/>
</dbReference>
<dbReference type="InterPro" id="IPR027417">
    <property type="entry name" value="P-loop_NTPase"/>
</dbReference>
<keyword evidence="1" id="KW-0808">Transferase</keyword>